<keyword evidence="3" id="KW-0804">Transcription</keyword>
<dbReference type="Gene3D" id="1.10.10.10">
    <property type="entry name" value="Winged helix-like DNA-binding domain superfamily/Winged helix DNA-binding domain"/>
    <property type="match status" value="1"/>
</dbReference>
<keyword evidence="6" id="KW-1185">Reference proteome</keyword>
<dbReference type="PANTHER" id="PTHR44688:SF16">
    <property type="entry name" value="DNA-BINDING TRANSCRIPTIONAL ACTIVATOR DEVR_DOSR"/>
    <property type="match status" value="1"/>
</dbReference>
<dbReference type="AlphaFoldDB" id="T0H602"/>
<dbReference type="PROSITE" id="PS50043">
    <property type="entry name" value="HTH_LUXR_2"/>
    <property type="match status" value="1"/>
</dbReference>
<dbReference type="GO" id="GO:0006355">
    <property type="term" value="P:regulation of DNA-templated transcription"/>
    <property type="evidence" value="ECO:0007669"/>
    <property type="project" value="InterPro"/>
</dbReference>
<proteinExistence type="predicted"/>
<comment type="caution">
    <text evidence="5">The sequence shown here is derived from an EMBL/GenBank/DDBJ whole genome shotgun (WGS) entry which is preliminary data.</text>
</comment>
<dbReference type="Gene3D" id="3.30.450.80">
    <property type="entry name" value="Transcription factor LuxR-like, autoinducer-binding domain"/>
    <property type="match status" value="1"/>
</dbReference>
<dbReference type="Proteomes" id="UP000015527">
    <property type="component" value="Unassembled WGS sequence"/>
</dbReference>
<dbReference type="EMBL" id="ATHL01000147">
    <property type="protein sequence ID" value="EQB08412.1"/>
    <property type="molecule type" value="Genomic_DNA"/>
</dbReference>
<dbReference type="InterPro" id="IPR036693">
    <property type="entry name" value="TF_LuxR_autoind-bd_dom_sf"/>
</dbReference>
<dbReference type="InterPro" id="IPR005143">
    <property type="entry name" value="TF_LuxR_autoind-bd_dom"/>
</dbReference>
<dbReference type="SMART" id="SM00421">
    <property type="entry name" value="HTH_LUXR"/>
    <property type="match status" value="1"/>
</dbReference>
<dbReference type="InterPro" id="IPR000792">
    <property type="entry name" value="Tscrpt_reg_LuxR_C"/>
</dbReference>
<protein>
    <recommendedName>
        <fullName evidence="4">HTH luxR-type domain-containing protein</fullName>
    </recommendedName>
</protein>
<sequence>MGVNTAYRKFKEIVKATQDLESLELVLDKITQAVGCDYYAIGHHIDWGSGKPQAFRLLNYPEAWIEFYDRNGFFGKDFVHRASQRTQNPFLWREAAEFVEYSTNDERFLDLARQYGVDDGFTVPSNVPGEFHGSCTFATVPGRPLDEDGLVLARLIAPEVFAAARRLVGLAEVMECINSPLLTERQRECLIWMMAGKTDLETGIILGISHQTVRRHLNEAGRRLGALNRPLLAFLACRSGVISYPEVPCGAYTRNRA</sequence>
<reference evidence="5 6" key="1">
    <citation type="journal article" date="2013" name="Genome Announc.">
        <title>Genome Sequence of Novosphingobium lindaniclasticum LE124T, Isolated from a Hexachlorocyclohexane Dumpsite.</title>
        <authorList>
            <person name="Saxena A."/>
            <person name="Nayyar N."/>
            <person name="Sangwan N."/>
            <person name="Kumari R."/>
            <person name="Khurana J.P."/>
            <person name="Lal R."/>
        </authorList>
    </citation>
    <scope>NUCLEOTIDE SEQUENCE [LARGE SCALE GENOMIC DNA]</scope>
    <source>
        <strain evidence="5 6">LE124</strain>
    </source>
</reference>
<feature type="domain" description="HTH luxR-type" evidence="4">
    <location>
        <begin position="175"/>
        <end position="240"/>
    </location>
</feature>
<dbReference type="eggNOG" id="COG2197">
    <property type="taxonomic scope" value="Bacteria"/>
</dbReference>
<dbReference type="PATRIC" id="fig|1096930.3.peg.4166"/>
<dbReference type="GO" id="GO:0003677">
    <property type="term" value="F:DNA binding"/>
    <property type="evidence" value="ECO:0007669"/>
    <property type="project" value="UniProtKB-KW"/>
</dbReference>
<evidence type="ECO:0000256" key="2">
    <source>
        <dbReference type="ARBA" id="ARBA00023125"/>
    </source>
</evidence>
<evidence type="ECO:0000259" key="4">
    <source>
        <dbReference type="PROSITE" id="PS50043"/>
    </source>
</evidence>
<dbReference type="CDD" id="cd06170">
    <property type="entry name" value="LuxR_C_like"/>
    <property type="match status" value="1"/>
</dbReference>
<name>T0H602_9SPHN</name>
<dbReference type="PRINTS" id="PR00038">
    <property type="entry name" value="HTHLUXR"/>
</dbReference>
<keyword evidence="1" id="KW-0805">Transcription regulation</keyword>
<dbReference type="Pfam" id="PF03472">
    <property type="entry name" value="Autoind_bind"/>
    <property type="match status" value="1"/>
</dbReference>
<organism evidence="5 6">
    <name type="scientific">Novosphingobium lindaniclasticum LE124</name>
    <dbReference type="NCBI Taxonomy" id="1096930"/>
    <lineage>
        <taxon>Bacteria</taxon>
        <taxon>Pseudomonadati</taxon>
        <taxon>Pseudomonadota</taxon>
        <taxon>Alphaproteobacteria</taxon>
        <taxon>Sphingomonadales</taxon>
        <taxon>Sphingomonadaceae</taxon>
        <taxon>Novosphingobium</taxon>
    </lineage>
</organism>
<dbReference type="InterPro" id="IPR016032">
    <property type="entry name" value="Sig_transdc_resp-reg_C-effctor"/>
</dbReference>
<evidence type="ECO:0000256" key="1">
    <source>
        <dbReference type="ARBA" id="ARBA00023015"/>
    </source>
</evidence>
<evidence type="ECO:0000313" key="5">
    <source>
        <dbReference type="EMBL" id="EQB08412.1"/>
    </source>
</evidence>
<dbReference type="SUPFAM" id="SSF46894">
    <property type="entry name" value="C-terminal effector domain of the bipartite response regulators"/>
    <property type="match status" value="1"/>
</dbReference>
<dbReference type="PANTHER" id="PTHR44688">
    <property type="entry name" value="DNA-BINDING TRANSCRIPTIONAL ACTIVATOR DEVR_DOSR"/>
    <property type="match status" value="1"/>
</dbReference>
<dbReference type="SUPFAM" id="SSF75516">
    <property type="entry name" value="Pheromone-binding domain of LuxR-like quorum-sensing transcription factors"/>
    <property type="match status" value="1"/>
</dbReference>
<evidence type="ECO:0000256" key="3">
    <source>
        <dbReference type="ARBA" id="ARBA00023163"/>
    </source>
</evidence>
<dbReference type="InterPro" id="IPR036388">
    <property type="entry name" value="WH-like_DNA-bd_sf"/>
</dbReference>
<gene>
    <name evidence="5" type="ORF">L284_21210</name>
</gene>
<keyword evidence="2" id="KW-0238">DNA-binding</keyword>
<evidence type="ECO:0000313" key="6">
    <source>
        <dbReference type="Proteomes" id="UP000015527"/>
    </source>
</evidence>
<dbReference type="Pfam" id="PF00196">
    <property type="entry name" value="GerE"/>
    <property type="match status" value="1"/>
</dbReference>
<accession>T0H602</accession>